<sequence length="333" mass="36886">MQWLGKSSAIIAFASRKLGGTSLVWTLAQCKPRVLTLVHQSWHLPAVLARVARCCPAQPRQAQHTAPFMRRKPGFPPTGIFLMMIELRQIADIDPDSPIPFCDLASPGILVLGTLADSQSLLSSALALEKDSERQMRFVLRNTLTLLRTAEETLETALETASRHARLRTPHPCFTRPSRQEPALFVRPLAITDVDTLVPVFIRAYNGPPWHDAWTEAMARRYLGGLAGNPLARVFGIFDGETLQGGLIAQIKYWWEGTEAFIDELFIDPSHQGRGLGQALLAGAETILMEEGVTALTLLTLRGGAAEGFYRRQRFEAKQELGFMVRVCELQSG</sequence>
<comment type="caution">
    <text evidence="2">The sequence shown here is derived from an EMBL/GenBank/DDBJ whole genome shotgun (WGS) entry which is preliminary data.</text>
</comment>
<dbReference type="CDD" id="cd04301">
    <property type="entry name" value="NAT_SF"/>
    <property type="match status" value="1"/>
</dbReference>
<dbReference type="InterPro" id="IPR000182">
    <property type="entry name" value="GNAT_dom"/>
</dbReference>
<feature type="domain" description="N-acetyltransferase" evidence="1">
    <location>
        <begin position="184"/>
        <end position="333"/>
    </location>
</feature>
<reference evidence="2 3" key="1">
    <citation type="submission" date="2019-04" db="EMBL/GenBank/DDBJ databases">
        <title>Chitiniphilus eburnea sp. nov., a novel chitinolytic bacterium isolated from aquaculture sludge.</title>
        <authorList>
            <person name="Sheng M."/>
        </authorList>
    </citation>
    <scope>NUCLEOTIDE SEQUENCE [LARGE SCALE GENOMIC DNA]</scope>
    <source>
        <strain evidence="2 3">HX-2-15</strain>
    </source>
</reference>
<name>A0A4U0PY22_9NEIS</name>
<dbReference type="SUPFAM" id="SSF55729">
    <property type="entry name" value="Acyl-CoA N-acyltransferases (Nat)"/>
    <property type="match status" value="1"/>
</dbReference>
<gene>
    <name evidence="2" type="ORF">FAZ21_11050</name>
</gene>
<dbReference type="Gene3D" id="3.40.630.30">
    <property type="match status" value="1"/>
</dbReference>
<dbReference type="PROSITE" id="PS51186">
    <property type="entry name" value="GNAT"/>
    <property type="match status" value="1"/>
</dbReference>
<evidence type="ECO:0000313" key="2">
    <source>
        <dbReference type="EMBL" id="TJZ73150.1"/>
    </source>
</evidence>
<dbReference type="AlphaFoldDB" id="A0A4U0PY22"/>
<proteinExistence type="predicted"/>
<evidence type="ECO:0000313" key="3">
    <source>
        <dbReference type="Proteomes" id="UP000310016"/>
    </source>
</evidence>
<dbReference type="Proteomes" id="UP000310016">
    <property type="component" value="Unassembled WGS sequence"/>
</dbReference>
<keyword evidence="2" id="KW-0808">Transferase</keyword>
<keyword evidence="3" id="KW-1185">Reference proteome</keyword>
<organism evidence="2 3">
    <name type="scientific">Chitiniphilus eburneus</name>
    <dbReference type="NCBI Taxonomy" id="2571148"/>
    <lineage>
        <taxon>Bacteria</taxon>
        <taxon>Pseudomonadati</taxon>
        <taxon>Pseudomonadota</taxon>
        <taxon>Betaproteobacteria</taxon>
        <taxon>Neisseriales</taxon>
        <taxon>Chitinibacteraceae</taxon>
        <taxon>Chitiniphilus</taxon>
    </lineage>
</organism>
<protein>
    <submittedName>
        <fullName evidence="2">GNAT family N-acetyltransferase</fullName>
    </submittedName>
</protein>
<evidence type="ECO:0000259" key="1">
    <source>
        <dbReference type="PROSITE" id="PS51186"/>
    </source>
</evidence>
<dbReference type="GO" id="GO:0016747">
    <property type="term" value="F:acyltransferase activity, transferring groups other than amino-acyl groups"/>
    <property type="evidence" value="ECO:0007669"/>
    <property type="project" value="InterPro"/>
</dbReference>
<dbReference type="InterPro" id="IPR016181">
    <property type="entry name" value="Acyl_CoA_acyltransferase"/>
</dbReference>
<dbReference type="Pfam" id="PF00583">
    <property type="entry name" value="Acetyltransf_1"/>
    <property type="match status" value="1"/>
</dbReference>
<dbReference type="OrthoDB" id="9775804at2"/>
<dbReference type="EMBL" id="SUMF01000011">
    <property type="protein sequence ID" value="TJZ73150.1"/>
    <property type="molecule type" value="Genomic_DNA"/>
</dbReference>
<accession>A0A4U0PY22</accession>